<evidence type="ECO:0000313" key="2">
    <source>
        <dbReference type="Proteomes" id="UP000031802"/>
    </source>
</evidence>
<dbReference type="PATRIC" id="fig|1229276.3.peg.3718"/>
<dbReference type="AlphaFoldDB" id="A0A0B8T1L2"/>
<dbReference type="STRING" id="1229276.DI53_3603"/>
<comment type="caution">
    <text evidence="1">The sequence shown here is derived from an EMBL/GenBank/DDBJ whole genome shotgun (WGS) entry which is preliminary data.</text>
</comment>
<proteinExistence type="predicted"/>
<dbReference type="RefSeq" id="WP_037502958.1">
    <property type="nucleotide sequence ID" value="NZ_JJMU01000066.1"/>
</dbReference>
<protein>
    <recommendedName>
        <fullName evidence="3">DUF3891 domain-containing protein</fullName>
    </recommendedName>
</protein>
<dbReference type="Proteomes" id="UP000031802">
    <property type="component" value="Unassembled WGS sequence"/>
</dbReference>
<dbReference type="eggNOG" id="ENOG502Z7TC">
    <property type="taxonomic scope" value="Bacteria"/>
</dbReference>
<organism evidence="1 2">
    <name type="scientific">Sphingobacterium deserti</name>
    <dbReference type="NCBI Taxonomy" id="1229276"/>
    <lineage>
        <taxon>Bacteria</taxon>
        <taxon>Pseudomonadati</taxon>
        <taxon>Bacteroidota</taxon>
        <taxon>Sphingobacteriia</taxon>
        <taxon>Sphingobacteriales</taxon>
        <taxon>Sphingobacteriaceae</taxon>
        <taxon>Sphingobacterium</taxon>
    </lineage>
</organism>
<evidence type="ECO:0008006" key="3">
    <source>
        <dbReference type="Google" id="ProtNLM"/>
    </source>
</evidence>
<reference evidence="1 2" key="2">
    <citation type="journal article" date="2015" name="PLoS ONE">
        <title>Whole-Genome Optical Mapping and Finished Genome Sequence of Sphingobacterium deserti sp. nov., a New Species Isolated from the Western Desert of China.</title>
        <authorList>
            <person name="Teng C."/>
            <person name="Zhou Z."/>
            <person name="Molnar I."/>
            <person name="Li X."/>
            <person name="Tang R."/>
            <person name="Chen M."/>
            <person name="Wang L."/>
            <person name="Su S."/>
            <person name="Zhang W."/>
            <person name="Lin M."/>
        </authorList>
    </citation>
    <scope>NUCLEOTIDE SEQUENCE [LARGE SCALE GENOMIC DNA]</scope>
    <source>
        <strain evidence="2">ACCC05744</strain>
    </source>
</reference>
<gene>
    <name evidence="1" type="ORF">DI53_3603</name>
</gene>
<evidence type="ECO:0000313" key="1">
    <source>
        <dbReference type="EMBL" id="KGE12563.1"/>
    </source>
</evidence>
<reference evidence="2" key="1">
    <citation type="submission" date="2014-04" db="EMBL/GenBank/DDBJ databases">
        <title>Whole-Genome optical mapping and complete genome sequence of Sphingobacterium deserti sp. nov., a new spaces isolated from desert in the west of China.</title>
        <authorList>
            <person name="Teng C."/>
            <person name="Zhou Z."/>
            <person name="Li X."/>
            <person name="Chen M."/>
            <person name="Lin M."/>
            <person name="Wang L."/>
            <person name="Su S."/>
            <person name="Zhang C."/>
            <person name="Zhang W."/>
        </authorList>
    </citation>
    <scope>NUCLEOTIDE SEQUENCE [LARGE SCALE GENOMIC DNA]</scope>
    <source>
        <strain evidence="2">ACCC05744</strain>
    </source>
</reference>
<dbReference type="Pfam" id="PF13030">
    <property type="entry name" value="DUF3891"/>
    <property type="match status" value="1"/>
</dbReference>
<accession>A0A0B8T1L2</accession>
<dbReference type="InterPro" id="IPR024992">
    <property type="entry name" value="DUF3891"/>
</dbReference>
<keyword evidence="2" id="KW-1185">Reference proteome</keyword>
<dbReference type="EMBL" id="JJMU01000066">
    <property type="protein sequence ID" value="KGE12563.1"/>
    <property type="molecule type" value="Genomic_DNA"/>
</dbReference>
<dbReference type="OrthoDB" id="872894at2"/>
<sequence>MIVTYLQNGFEAVLQRHHARLAASLMANLIWVKEDPNKIDLILAAANHDNDYTEFRREGLLNDLGGPKDFKMETFDKADCERLLDEANASSTFIAILIAFHMQFVQRGLSSAATRFCNALETSKQRWCKDVGLSMATMEKYYTMLQWCDALSLLICQRMVPPEGRSLAISDGPDGVTYFISAVHEDTYTIEPWPFAVDNFALAIERRLLDKLAFKSDRELQEALKISPVTVQHVAFEVRS</sequence>
<name>A0A0B8T1L2_9SPHI</name>